<evidence type="ECO:0000313" key="3">
    <source>
        <dbReference type="Proteomes" id="UP000269721"/>
    </source>
</evidence>
<evidence type="ECO:0000256" key="1">
    <source>
        <dbReference type="SAM" id="MobiDB-lite"/>
    </source>
</evidence>
<protein>
    <submittedName>
        <fullName evidence="2">Uncharacterized protein</fullName>
    </submittedName>
</protein>
<accession>A0A4P9VW82</accession>
<feature type="region of interest" description="Disordered" evidence="1">
    <location>
        <begin position="158"/>
        <end position="215"/>
    </location>
</feature>
<reference evidence="3" key="1">
    <citation type="journal article" date="2018" name="Nat. Microbiol.">
        <title>Leveraging single-cell genomics to expand the fungal tree of life.</title>
        <authorList>
            <person name="Ahrendt S.R."/>
            <person name="Quandt C.A."/>
            <person name="Ciobanu D."/>
            <person name="Clum A."/>
            <person name="Salamov A."/>
            <person name="Andreopoulos B."/>
            <person name="Cheng J.F."/>
            <person name="Woyke T."/>
            <person name="Pelin A."/>
            <person name="Henrissat B."/>
            <person name="Reynolds N.K."/>
            <person name="Benny G.L."/>
            <person name="Smith M.E."/>
            <person name="James T.Y."/>
            <person name="Grigoriev I.V."/>
        </authorList>
    </citation>
    <scope>NUCLEOTIDE SEQUENCE [LARGE SCALE GENOMIC DNA]</scope>
</reference>
<proteinExistence type="predicted"/>
<gene>
    <name evidence="2" type="ORF">BDK51DRAFT_49535</name>
</gene>
<dbReference type="EMBL" id="ML000668">
    <property type="protein sequence ID" value="RKO83944.1"/>
    <property type="molecule type" value="Genomic_DNA"/>
</dbReference>
<sequence>MRVVKKRTWDIRDAVPILTTPDQLSAADLPGLANAKATTDYPHKKPKHSHGISSSSSLKTCFARYASHERDHVDARMARCIPSGMVPNTRAPARHRANFVALDREPLMRAALIHVCQPAATTSVVSSRPPIPASFDYDPVSEARMPILDNMLLQAPEAALPTPTPTPLNLLSDYPSPSKSPQPAQPATSPSSPFSSVGRSPHFPSPVSIDASPTLSAKRKKRVEAGAIACSACTRVVGVGVMRALRDDAGVKRGGEWGEPQFEVEPVLRRRREVPNRKMATSEHAAVGHCWRELGIQIYARAREMQSKVGLQSFSVGVERVRVSAQEAMRPQLVKGNIANLRQHDRLFYPHPRLLRKTRHQSPLRLGISAGSSLQNLISKREFCSSGTRRSPPGARSFSQEHWALSFAG</sequence>
<organism evidence="2 3">
    <name type="scientific">Blyttiomyces helicus</name>
    <dbReference type="NCBI Taxonomy" id="388810"/>
    <lineage>
        <taxon>Eukaryota</taxon>
        <taxon>Fungi</taxon>
        <taxon>Fungi incertae sedis</taxon>
        <taxon>Chytridiomycota</taxon>
        <taxon>Chytridiomycota incertae sedis</taxon>
        <taxon>Chytridiomycetes</taxon>
        <taxon>Chytridiomycetes incertae sedis</taxon>
        <taxon>Blyttiomyces</taxon>
    </lineage>
</organism>
<dbReference type="Proteomes" id="UP000269721">
    <property type="component" value="Unassembled WGS sequence"/>
</dbReference>
<dbReference type="AlphaFoldDB" id="A0A4P9VW82"/>
<feature type="compositionally biased region" description="Low complexity" evidence="1">
    <location>
        <begin position="158"/>
        <end position="177"/>
    </location>
</feature>
<dbReference type="OrthoDB" id="2129662at2759"/>
<name>A0A4P9VW82_9FUNG</name>
<evidence type="ECO:0000313" key="2">
    <source>
        <dbReference type="EMBL" id="RKO83944.1"/>
    </source>
</evidence>
<feature type="compositionally biased region" description="Low complexity" evidence="1">
    <location>
        <begin position="185"/>
        <end position="201"/>
    </location>
</feature>
<keyword evidence="3" id="KW-1185">Reference proteome</keyword>